<feature type="compositionally biased region" description="Polar residues" evidence="1">
    <location>
        <begin position="1"/>
        <end position="10"/>
    </location>
</feature>
<reference evidence="2" key="1">
    <citation type="journal article" date="2018" name="Genome Biol.">
        <title>SKESA: strategic k-mer extension for scrupulous assemblies.</title>
        <authorList>
            <person name="Souvorov A."/>
            <person name="Agarwala R."/>
            <person name="Lipman D.J."/>
        </authorList>
    </citation>
    <scope>NUCLEOTIDE SEQUENCE</scope>
    <source>
        <strain evidence="2">Salmonella enterica</strain>
    </source>
</reference>
<reference evidence="2" key="2">
    <citation type="submission" date="2019-10" db="EMBL/GenBank/DDBJ databases">
        <authorList>
            <consortium name="NCBI Pathogen Detection Project"/>
        </authorList>
    </citation>
    <scope>NUCLEOTIDE SEQUENCE</scope>
    <source>
        <strain evidence="2">Salmonella enterica</strain>
    </source>
</reference>
<comment type="caution">
    <text evidence="2">The sequence shown here is derived from an EMBL/GenBank/DDBJ whole genome shotgun (WGS) entry which is preliminary data.</text>
</comment>
<feature type="region of interest" description="Disordered" evidence="1">
    <location>
        <begin position="1"/>
        <end position="50"/>
    </location>
</feature>
<organism evidence="2">
    <name type="scientific">Salmonella diarizonae</name>
    <dbReference type="NCBI Taxonomy" id="59204"/>
    <lineage>
        <taxon>Bacteria</taxon>
        <taxon>Pseudomonadati</taxon>
        <taxon>Pseudomonadota</taxon>
        <taxon>Gammaproteobacteria</taxon>
        <taxon>Enterobacterales</taxon>
        <taxon>Enterobacteriaceae</taxon>
        <taxon>Salmonella</taxon>
    </lineage>
</organism>
<protein>
    <submittedName>
        <fullName evidence="2">Uncharacterized protein</fullName>
    </submittedName>
</protein>
<dbReference type="EMBL" id="DAAGPR010000002">
    <property type="protein sequence ID" value="HAB4048509.1"/>
    <property type="molecule type" value="Genomic_DNA"/>
</dbReference>
<sequence length="174" mass="19190">MNNHPSSVTAQPERRAGHASRRKKLQKEKRRARALADSTSKSLTNTSVPVNTPKPVKVKAASEFSGWFIGSMQAGKFSPYRTFRMESGHINGGLSGTLVPVYAKSEESAQIMRDAPERERVILTDAKPATEDKHYLSTGKNFSIRVGEPTARQLRTGVNTSSGGRYAHDWGYVK</sequence>
<name>A0A6Y1U8L5_SALDZ</name>
<accession>A0A6Y1U8L5</accession>
<evidence type="ECO:0000313" key="2">
    <source>
        <dbReference type="EMBL" id="HAB4048509.1"/>
    </source>
</evidence>
<evidence type="ECO:0000256" key="1">
    <source>
        <dbReference type="SAM" id="MobiDB-lite"/>
    </source>
</evidence>
<proteinExistence type="predicted"/>
<gene>
    <name evidence="2" type="ORF">GBY29_01395</name>
</gene>
<dbReference type="AlphaFoldDB" id="A0A6Y1U8L5"/>
<feature type="compositionally biased region" description="Basic residues" evidence="1">
    <location>
        <begin position="17"/>
        <end position="33"/>
    </location>
</feature>